<feature type="transmembrane region" description="Helical" evidence="6">
    <location>
        <begin position="170"/>
        <end position="189"/>
    </location>
</feature>
<proteinExistence type="predicted"/>
<feature type="transmembrane region" description="Helical" evidence="6">
    <location>
        <begin position="236"/>
        <end position="254"/>
    </location>
</feature>
<dbReference type="Proteomes" id="UP000619479">
    <property type="component" value="Unassembled WGS sequence"/>
</dbReference>
<dbReference type="EMBL" id="BOMH01000044">
    <property type="protein sequence ID" value="GID68160.1"/>
    <property type="molecule type" value="Genomic_DNA"/>
</dbReference>
<feature type="transmembrane region" description="Helical" evidence="6">
    <location>
        <begin position="62"/>
        <end position="81"/>
    </location>
</feature>
<evidence type="ECO:0000256" key="5">
    <source>
        <dbReference type="ARBA" id="ARBA00023251"/>
    </source>
</evidence>
<dbReference type="GO" id="GO:0043190">
    <property type="term" value="C:ATP-binding cassette (ABC) transporter complex"/>
    <property type="evidence" value="ECO:0007669"/>
    <property type="project" value="InterPro"/>
</dbReference>
<dbReference type="GO" id="GO:0140359">
    <property type="term" value="F:ABC-type transporter activity"/>
    <property type="evidence" value="ECO:0007669"/>
    <property type="project" value="InterPro"/>
</dbReference>
<keyword evidence="3 6" id="KW-1133">Transmembrane helix</keyword>
<keyword evidence="9" id="KW-1185">Reference proteome</keyword>
<evidence type="ECO:0000256" key="2">
    <source>
        <dbReference type="ARBA" id="ARBA00022692"/>
    </source>
</evidence>
<evidence type="ECO:0000256" key="4">
    <source>
        <dbReference type="ARBA" id="ARBA00023136"/>
    </source>
</evidence>
<protein>
    <submittedName>
        <fullName evidence="8">Transport permease protein</fullName>
    </submittedName>
</protein>
<dbReference type="InterPro" id="IPR000412">
    <property type="entry name" value="ABC_2_transport"/>
</dbReference>
<feature type="transmembrane region" description="Helical" evidence="6">
    <location>
        <begin position="142"/>
        <end position="163"/>
    </location>
</feature>
<dbReference type="Pfam" id="PF12698">
    <property type="entry name" value="ABC2_membrane_3"/>
    <property type="match status" value="1"/>
</dbReference>
<feature type="transmembrane region" description="Helical" evidence="6">
    <location>
        <begin position="102"/>
        <end position="122"/>
    </location>
</feature>
<evidence type="ECO:0000313" key="9">
    <source>
        <dbReference type="Proteomes" id="UP000619479"/>
    </source>
</evidence>
<dbReference type="PIRSF" id="PIRSF006648">
    <property type="entry name" value="DrrB"/>
    <property type="match status" value="1"/>
</dbReference>
<dbReference type="PANTHER" id="PTHR43229">
    <property type="entry name" value="NODULATION PROTEIN J"/>
    <property type="match status" value="1"/>
</dbReference>
<dbReference type="AlphaFoldDB" id="A0A919ILB4"/>
<evidence type="ECO:0000256" key="3">
    <source>
        <dbReference type="ARBA" id="ARBA00022989"/>
    </source>
</evidence>
<evidence type="ECO:0000256" key="1">
    <source>
        <dbReference type="ARBA" id="ARBA00004141"/>
    </source>
</evidence>
<dbReference type="InterPro" id="IPR013525">
    <property type="entry name" value="ABC2_TM"/>
</dbReference>
<dbReference type="GO" id="GO:0046677">
    <property type="term" value="P:response to antibiotic"/>
    <property type="evidence" value="ECO:0007669"/>
    <property type="project" value="UniProtKB-KW"/>
</dbReference>
<keyword evidence="5" id="KW-0046">Antibiotic resistance</keyword>
<name>A0A919ILB4_9ACTN</name>
<accession>A0A919ILB4</accession>
<feature type="domain" description="ABC-2 type transporter transmembrane" evidence="7">
    <location>
        <begin position="59"/>
        <end position="249"/>
    </location>
</feature>
<evidence type="ECO:0000256" key="6">
    <source>
        <dbReference type="SAM" id="Phobius"/>
    </source>
</evidence>
<comment type="subcellular location">
    <subcellularLocation>
        <location evidence="1">Membrane</location>
        <topology evidence="1">Multi-pass membrane protein</topology>
    </subcellularLocation>
</comment>
<evidence type="ECO:0000259" key="7">
    <source>
        <dbReference type="Pfam" id="PF12698"/>
    </source>
</evidence>
<dbReference type="RefSeq" id="WP_203746861.1">
    <property type="nucleotide sequence ID" value="NZ_BAAAUC010000068.1"/>
</dbReference>
<keyword evidence="2 6" id="KW-0812">Transmembrane</keyword>
<keyword evidence="4 6" id="KW-0472">Membrane</keyword>
<dbReference type="InterPro" id="IPR051784">
    <property type="entry name" value="Nod_factor_ABC_transporter"/>
</dbReference>
<dbReference type="PANTHER" id="PTHR43229:SF6">
    <property type="entry name" value="ABC-TYPE MULTIDRUG TRANSPORT SYSTEM, PERMEASE COMPONENT"/>
    <property type="match status" value="1"/>
</dbReference>
<feature type="transmembrane region" description="Helical" evidence="6">
    <location>
        <begin position="25"/>
        <end position="42"/>
    </location>
</feature>
<comment type="caution">
    <text evidence="8">The sequence shown here is derived from an EMBL/GenBank/DDBJ whole genome shotgun (WGS) entry which is preliminary data.</text>
</comment>
<sequence length="279" mass="29941">MTPIVMGLRRGWIEIRHTLTNSVDLWSYLFPAILLLATVAFMRNSTVPGTSFSLGSRTLPGVFGMGIAMGGLMTTSQQLIMDREDGTLLRAKAVPSGMASYLTGKVVLVGGMTLIGFLIQLIPGLFLVDGLSVDVGGWLTLLWLLPVAFVATLPLGAAVGSLFDDPRNMALVTLPIFGAIAISGIFYPITGFPGWLQGLGQVFPMYWLGLGMRSVFLPDSLAAVEIGHSWRHLETFGVLAGWAVLGLVLAPILLRRMAARESGSAVEARRERALSRVGR</sequence>
<gene>
    <name evidence="8" type="ORF">Acy02nite_60410</name>
</gene>
<evidence type="ECO:0000313" key="8">
    <source>
        <dbReference type="EMBL" id="GID68160.1"/>
    </source>
</evidence>
<organism evidence="8 9">
    <name type="scientific">Actinoplanes cyaneus</name>
    <dbReference type="NCBI Taxonomy" id="52696"/>
    <lineage>
        <taxon>Bacteria</taxon>
        <taxon>Bacillati</taxon>
        <taxon>Actinomycetota</taxon>
        <taxon>Actinomycetes</taxon>
        <taxon>Micromonosporales</taxon>
        <taxon>Micromonosporaceae</taxon>
        <taxon>Actinoplanes</taxon>
    </lineage>
</organism>
<reference evidence="8" key="1">
    <citation type="submission" date="2021-01" db="EMBL/GenBank/DDBJ databases">
        <title>Whole genome shotgun sequence of Actinoplanes cyaneus NBRC 14990.</title>
        <authorList>
            <person name="Komaki H."/>
            <person name="Tamura T."/>
        </authorList>
    </citation>
    <scope>NUCLEOTIDE SEQUENCE</scope>
    <source>
        <strain evidence="8">NBRC 14990</strain>
    </source>
</reference>